<evidence type="ECO:0000313" key="2">
    <source>
        <dbReference type="Proteomes" id="UP000295696"/>
    </source>
</evidence>
<accession>A0A4R3J6H3</accession>
<gene>
    <name evidence="1" type="ORF">EDD52_11444</name>
</gene>
<dbReference type="Pfam" id="PF09898">
    <property type="entry name" value="DUF2125"/>
    <property type="match status" value="1"/>
</dbReference>
<dbReference type="InterPro" id="IPR018666">
    <property type="entry name" value="DUF2125"/>
</dbReference>
<dbReference type="AlphaFoldDB" id="A0A4R3J6H3"/>
<protein>
    <recommendedName>
        <fullName evidence="3">DUF2125 domain-containing protein</fullName>
    </recommendedName>
</protein>
<evidence type="ECO:0000313" key="1">
    <source>
        <dbReference type="EMBL" id="TCS60446.1"/>
    </source>
</evidence>
<keyword evidence="2" id="KW-1185">Reference proteome</keyword>
<dbReference type="EMBL" id="SLZU01000014">
    <property type="protein sequence ID" value="TCS60446.1"/>
    <property type="molecule type" value="Genomic_DNA"/>
</dbReference>
<comment type="caution">
    <text evidence="1">The sequence shown here is derived from an EMBL/GenBank/DDBJ whole genome shotgun (WGS) entry which is preliminary data.</text>
</comment>
<sequence length="326" mass="35044">MAVKHLAIAVIVAALGWSAWWFYAANRHEAALEAWFEERRADGWAAEYDSLELRGFPNRLDTTVTGLVLADPQSGTVWQAPIFQILMLSYKPGHAIFVWPHSQTLTLAGREWVIDSDRMRASVIYEPNDEMTLTRANFEAEVLNLASVDGSAAMSALNVALAQSGPQSYRLTSAADGYVPGGARPADFPLPESLSALRADLTVDLDAPLSRAALETATPRPTRLDLRLAEAIWGGLELKLAGAADVTAAGNLDGRTTLRAVNWREMLKLSATTGTLPGSVAATLEQALDLAAGLSGNAETLDLTLDFKRGRTWLGMIPLGPAPQIP</sequence>
<proteinExistence type="predicted"/>
<evidence type="ECO:0008006" key="3">
    <source>
        <dbReference type="Google" id="ProtNLM"/>
    </source>
</evidence>
<name>A0A4R3J6H3_9RHOB</name>
<organism evidence="1 2">
    <name type="scientific">Primorskyibacter sedentarius</name>
    <dbReference type="NCBI Taxonomy" id="745311"/>
    <lineage>
        <taxon>Bacteria</taxon>
        <taxon>Pseudomonadati</taxon>
        <taxon>Pseudomonadota</taxon>
        <taxon>Alphaproteobacteria</taxon>
        <taxon>Rhodobacterales</taxon>
        <taxon>Roseobacteraceae</taxon>
        <taxon>Primorskyibacter</taxon>
    </lineage>
</organism>
<dbReference type="Proteomes" id="UP000295696">
    <property type="component" value="Unassembled WGS sequence"/>
</dbReference>
<reference evidence="1 2" key="1">
    <citation type="submission" date="2019-03" db="EMBL/GenBank/DDBJ databases">
        <title>Genomic Encyclopedia of Type Strains, Phase IV (KMG-IV): sequencing the most valuable type-strain genomes for metagenomic binning, comparative biology and taxonomic classification.</title>
        <authorList>
            <person name="Goeker M."/>
        </authorList>
    </citation>
    <scope>NUCLEOTIDE SEQUENCE [LARGE SCALE GENOMIC DNA]</scope>
    <source>
        <strain evidence="1 2">DSM 104836</strain>
    </source>
</reference>